<keyword evidence="1" id="KW-0812">Transmembrane</keyword>
<dbReference type="PANTHER" id="PTHR30273">
    <property type="entry name" value="PERIPLASMIC SIGNAL SENSOR AND SIGMA FACTOR ACTIVATOR FECR-RELATED"/>
    <property type="match status" value="1"/>
</dbReference>
<keyword evidence="1" id="KW-0472">Membrane</keyword>
<evidence type="ECO:0000259" key="3">
    <source>
        <dbReference type="Pfam" id="PF16344"/>
    </source>
</evidence>
<feature type="domain" description="FecR protein" evidence="2">
    <location>
        <begin position="82"/>
        <end position="172"/>
    </location>
</feature>
<dbReference type="InterPro" id="IPR006860">
    <property type="entry name" value="FecR"/>
</dbReference>
<dbReference type="EMBL" id="RJJX01000036">
    <property type="protein sequence ID" value="RUT72924.1"/>
    <property type="molecule type" value="Genomic_DNA"/>
</dbReference>
<dbReference type="GO" id="GO:0016989">
    <property type="term" value="F:sigma factor antagonist activity"/>
    <property type="evidence" value="ECO:0007669"/>
    <property type="project" value="TreeGrafter"/>
</dbReference>
<dbReference type="AlphaFoldDB" id="A0A434AEX1"/>
<dbReference type="Gene3D" id="3.55.50.30">
    <property type="match status" value="1"/>
</dbReference>
<gene>
    <name evidence="4" type="ORF">DLK05_16015</name>
</gene>
<evidence type="ECO:0000256" key="1">
    <source>
        <dbReference type="SAM" id="Phobius"/>
    </source>
</evidence>
<dbReference type="Proteomes" id="UP000282985">
    <property type="component" value="Unassembled WGS sequence"/>
</dbReference>
<keyword evidence="5" id="KW-1185">Reference proteome</keyword>
<evidence type="ECO:0000313" key="5">
    <source>
        <dbReference type="Proteomes" id="UP000282985"/>
    </source>
</evidence>
<feature type="domain" description="Protein FecR C-terminal" evidence="3">
    <location>
        <begin position="217"/>
        <end position="283"/>
    </location>
</feature>
<dbReference type="RefSeq" id="WP_127344969.1">
    <property type="nucleotide sequence ID" value="NZ_RJJX01000036.1"/>
</dbReference>
<name>A0A434AEX1_9BACT</name>
<reference evidence="4 5" key="1">
    <citation type="submission" date="2018-11" db="EMBL/GenBank/DDBJ databases">
        <title>Parancylomarina longa gen. nov., sp. nov., isolated from sediments of southern Okinawa.</title>
        <authorList>
            <person name="Fu T."/>
        </authorList>
    </citation>
    <scope>NUCLEOTIDE SEQUENCE [LARGE SCALE GENOMIC DNA]</scope>
    <source>
        <strain evidence="4 5">T3-2 S1-C</strain>
    </source>
</reference>
<evidence type="ECO:0000313" key="4">
    <source>
        <dbReference type="EMBL" id="RUT72924.1"/>
    </source>
</evidence>
<dbReference type="PANTHER" id="PTHR30273:SF2">
    <property type="entry name" value="PROTEIN FECR"/>
    <property type="match status" value="1"/>
</dbReference>
<comment type="caution">
    <text evidence="4">The sequence shown here is derived from an EMBL/GenBank/DDBJ whole genome shotgun (WGS) entry which is preliminary data.</text>
</comment>
<dbReference type="PIRSF" id="PIRSF018266">
    <property type="entry name" value="FecR"/>
    <property type="match status" value="1"/>
</dbReference>
<dbReference type="OrthoDB" id="1096949at2"/>
<dbReference type="Pfam" id="PF04773">
    <property type="entry name" value="FecR"/>
    <property type="match status" value="1"/>
</dbReference>
<sequence>MNKEYQNSNPDSEMDFLQSLPKIEMSYTKSKDDVWKDLLNKTAASKPPVKTIKLQWVKYAAAACLFLLLTYAGFINIYTKTIYCPKGKHMSVLLPDQSQIELNAGSNLRYKPYLWKYYRKVKFEGEAFFKITKGSKFEIESDLGKTYILGTSFNIYARGKEYKVTCYTGKVKVVSKITSDNILLLPNDYAYVTKNGNIKLEKEDKAAEQILWRSNLFRFTRTPLQSVFEEIELQYDINITEKGKFKLNYTGNFSKEKSVESVLHKVCMPLGLNFAKGPGKNYIITQNNP</sequence>
<feature type="transmembrane region" description="Helical" evidence="1">
    <location>
        <begin position="56"/>
        <end position="78"/>
    </location>
</feature>
<dbReference type="Gene3D" id="2.60.120.1440">
    <property type="match status" value="1"/>
</dbReference>
<organism evidence="4 5">
    <name type="scientific">Ancylomarina longa</name>
    <dbReference type="NCBI Taxonomy" id="2487017"/>
    <lineage>
        <taxon>Bacteria</taxon>
        <taxon>Pseudomonadati</taxon>
        <taxon>Bacteroidota</taxon>
        <taxon>Bacteroidia</taxon>
        <taxon>Marinilabiliales</taxon>
        <taxon>Marinifilaceae</taxon>
        <taxon>Ancylomarina</taxon>
    </lineage>
</organism>
<accession>A0A434AEX1</accession>
<protein>
    <submittedName>
        <fullName evidence="4">FecR family protein</fullName>
    </submittedName>
</protein>
<proteinExistence type="predicted"/>
<evidence type="ECO:0000259" key="2">
    <source>
        <dbReference type="Pfam" id="PF04773"/>
    </source>
</evidence>
<dbReference type="InterPro" id="IPR012373">
    <property type="entry name" value="Ferrdict_sens_TM"/>
</dbReference>
<keyword evidence="1" id="KW-1133">Transmembrane helix</keyword>
<dbReference type="Pfam" id="PF16344">
    <property type="entry name" value="FecR_C"/>
    <property type="match status" value="1"/>
</dbReference>
<dbReference type="InterPro" id="IPR032508">
    <property type="entry name" value="FecR_C"/>
</dbReference>